<dbReference type="PANTHER" id="PTHR38045">
    <property type="entry name" value="CHROMOSOME 1, WHOLE GENOME SHOTGUN SEQUENCE"/>
    <property type="match status" value="1"/>
</dbReference>
<comment type="caution">
    <text evidence="1">The sequence shown here is derived from an EMBL/GenBank/DDBJ whole genome shotgun (WGS) entry which is preliminary data.</text>
</comment>
<dbReference type="RefSeq" id="WP_057989424.1">
    <property type="nucleotide sequence ID" value="NZ_JAGGKH010000001.1"/>
</dbReference>
<evidence type="ECO:0008006" key="3">
    <source>
        <dbReference type="Google" id="ProtNLM"/>
    </source>
</evidence>
<dbReference type="STRING" id="217031.ABB05_10525"/>
<evidence type="ECO:0000313" key="1">
    <source>
        <dbReference type="EMBL" id="OAK71400.1"/>
    </source>
</evidence>
<dbReference type="Gene3D" id="2.70.98.70">
    <property type="match status" value="1"/>
</dbReference>
<dbReference type="Gene3D" id="1.50.10.100">
    <property type="entry name" value="Chondroitin AC/alginate lyase"/>
    <property type="match status" value="1"/>
</dbReference>
<dbReference type="PANTHER" id="PTHR38045:SF1">
    <property type="entry name" value="HEPARINASE II_III-LIKE PROTEIN"/>
    <property type="match status" value="1"/>
</dbReference>
<dbReference type="Proteomes" id="UP000077881">
    <property type="component" value="Unassembled WGS sequence"/>
</dbReference>
<dbReference type="AlphaFoldDB" id="A0A177ZVP8"/>
<protein>
    <recommendedName>
        <fullName evidence="3">Heparinase II/III-like protein</fullName>
    </recommendedName>
</protein>
<sequence length="569" mass="66757">MILHPTADKLTNEILEEAAKYRVKNNVEPLDLLGYKKFLETGERLTFEQQYFARRKQLDILALDIFIRKSTESIPLLEEVIFQICNEYSWALPAHMPIRDRCYSEEGREIIDLFAAETAQSLAEIGEIIGDQLSNFIKQRISEEIDRRVFTPFEKQDWHWERLENNWSSVIAGSIGLAALSALPLRSERQRQILNRLESSFAYYLKSFAEDGVCAEGVGYWAYGFGYYCYFAEKYTHLYGDDRYINHPKVKNIAEFPFYAMISKDHYLPYSDSSNQLALPSGLLSYCERTFRVAIPPVAEPSSLYDDHCYRWAPLFRNLIWTRETNSNEMVSCKHYFPDAQWAVIRNVEKQFIFSAKGGTNRESHNHNDIGHFIIGDHHELFLTDLGAGEYTRDYFSNKRYTFLPNRALGHSIPFIQGTEQKEGDFRARNTQFHIQNEQISEFSFELAETYPEVVGLESFKRQWLVNDEAKHIILEDTIQFTRDEQATVIENFVSLLKPSIQDNQIVWQGKYNKLILEFDQNMDTPKLNEETYSDHHGVQTNVYLTQLENKQKSKLYTRRYTFRLKKLR</sequence>
<accession>A0A177ZVP8</accession>
<dbReference type="EMBL" id="LDJR01000045">
    <property type="protein sequence ID" value="OAK71400.1"/>
    <property type="molecule type" value="Genomic_DNA"/>
</dbReference>
<dbReference type="InterPro" id="IPR008929">
    <property type="entry name" value="Chondroitin_lyas"/>
</dbReference>
<organism evidence="1 2">
    <name type="scientific">Lederbergia galactosidilytica</name>
    <dbReference type="NCBI Taxonomy" id="217031"/>
    <lineage>
        <taxon>Bacteria</taxon>
        <taxon>Bacillati</taxon>
        <taxon>Bacillota</taxon>
        <taxon>Bacilli</taxon>
        <taxon>Bacillales</taxon>
        <taxon>Bacillaceae</taxon>
        <taxon>Lederbergia</taxon>
    </lineage>
</organism>
<reference evidence="1 2" key="1">
    <citation type="submission" date="2015-05" db="EMBL/GenBank/DDBJ databases">
        <title>Comparison of genome.</title>
        <authorList>
            <person name="Zheng Z."/>
            <person name="Sun M."/>
        </authorList>
    </citation>
    <scope>NUCLEOTIDE SEQUENCE [LARGE SCALE GENOMIC DNA]</scope>
    <source>
        <strain evidence="1 2">G25-74</strain>
    </source>
</reference>
<gene>
    <name evidence="1" type="ORF">ABB05_10525</name>
</gene>
<dbReference type="SUPFAM" id="SSF48230">
    <property type="entry name" value="Chondroitin AC/alginate lyase"/>
    <property type="match status" value="1"/>
</dbReference>
<proteinExistence type="predicted"/>
<name>A0A177ZVP8_9BACI</name>
<dbReference type="OrthoDB" id="9793856at2"/>
<evidence type="ECO:0000313" key="2">
    <source>
        <dbReference type="Proteomes" id="UP000077881"/>
    </source>
</evidence>
<keyword evidence="2" id="KW-1185">Reference proteome</keyword>
<dbReference type="PATRIC" id="fig|217031.6.peg.2238"/>